<dbReference type="Gene3D" id="1.10.287.690">
    <property type="entry name" value="Helix hairpin bin"/>
    <property type="match status" value="1"/>
</dbReference>
<dbReference type="GO" id="GO:0006412">
    <property type="term" value="P:translation"/>
    <property type="evidence" value="ECO:0007669"/>
    <property type="project" value="UniProtKB-UniRule"/>
</dbReference>
<dbReference type="GO" id="GO:0003682">
    <property type="term" value="F:chromatin binding"/>
    <property type="evidence" value="ECO:0007669"/>
    <property type="project" value="TreeGrafter"/>
</dbReference>
<feature type="domain" description="DNA-directed DNA polymerase family B multifunctional" evidence="19">
    <location>
        <begin position="1041"/>
        <end position="1482"/>
    </location>
</feature>
<dbReference type="InterPro" id="IPR015088">
    <property type="entry name" value="Znf_DNA-dir_DNA_pol_B_alpha"/>
</dbReference>
<dbReference type="InterPro" id="IPR038256">
    <property type="entry name" value="Pol_alpha_znc_sf"/>
</dbReference>
<evidence type="ECO:0000256" key="3">
    <source>
        <dbReference type="ARBA" id="ARBA00005755"/>
    </source>
</evidence>
<reference evidence="23" key="2">
    <citation type="submission" date="2020-06" db="EMBL/GenBank/DDBJ databases">
        <authorList>
            <person name="Sheffer M."/>
        </authorList>
    </citation>
    <scope>NUCLEOTIDE SEQUENCE</scope>
</reference>
<evidence type="ECO:0000256" key="7">
    <source>
        <dbReference type="ARBA" id="ARBA00022723"/>
    </source>
</evidence>
<dbReference type="GO" id="GO:0003735">
    <property type="term" value="F:structural constituent of ribosome"/>
    <property type="evidence" value="ECO:0007669"/>
    <property type="project" value="UniProtKB-UniRule"/>
</dbReference>
<dbReference type="InterPro" id="IPR027500">
    <property type="entry name" value="Ribosomal_eS1_euk"/>
</dbReference>
<dbReference type="GO" id="GO:0000166">
    <property type="term" value="F:nucleotide binding"/>
    <property type="evidence" value="ECO:0007669"/>
    <property type="project" value="InterPro"/>
</dbReference>
<evidence type="ECO:0000313" key="23">
    <source>
        <dbReference type="EMBL" id="KAF8769976.1"/>
    </source>
</evidence>
<feature type="domain" description="DNA-directed DNA polymerase family B exonuclease" evidence="20">
    <location>
        <begin position="737"/>
        <end position="975"/>
    </location>
</feature>
<dbReference type="Pfam" id="PF03104">
    <property type="entry name" value="DNA_pol_B_exo1"/>
    <property type="match status" value="1"/>
</dbReference>
<dbReference type="Gene3D" id="2.40.50.730">
    <property type="match status" value="1"/>
</dbReference>
<dbReference type="SUPFAM" id="SSF56672">
    <property type="entry name" value="DNA/RNA polymerases"/>
    <property type="match status" value="1"/>
</dbReference>
<dbReference type="InterPro" id="IPR042087">
    <property type="entry name" value="DNA_pol_B_thumb"/>
</dbReference>
<dbReference type="CDD" id="cd05532">
    <property type="entry name" value="POLBc_alpha"/>
    <property type="match status" value="1"/>
</dbReference>
<dbReference type="InterPro" id="IPR012337">
    <property type="entry name" value="RNaseH-like_sf"/>
</dbReference>
<dbReference type="SMART" id="SM01397">
    <property type="entry name" value="Ribosomal_S3Ae"/>
    <property type="match status" value="1"/>
</dbReference>
<evidence type="ECO:0000256" key="17">
    <source>
        <dbReference type="RuleBase" id="RU000668"/>
    </source>
</evidence>
<feature type="compositionally biased region" description="Basic and acidic residues" evidence="18">
    <location>
        <begin position="246"/>
        <end position="258"/>
    </location>
</feature>
<comment type="caution">
    <text evidence="23">The sequence shown here is derived from an EMBL/GenBank/DDBJ whole genome shotgun (WGS) entry which is preliminary data.</text>
</comment>
<dbReference type="GO" id="GO:0003688">
    <property type="term" value="F:DNA replication origin binding"/>
    <property type="evidence" value="ECO:0007669"/>
    <property type="project" value="TreeGrafter"/>
</dbReference>
<keyword evidence="10 16" id="KW-0239">DNA-directed DNA polymerase</keyword>
<gene>
    <name evidence="23" type="ORF">HNY73_017558</name>
</gene>
<keyword evidence="4 16" id="KW-0808">Transferase</keyword>
<keyword evidence="13" id="KW-0539">Nucleus</keyword>
<evidence type="ECO:0000313" key="24">
    <source>
        <dbReference type="Proteomes" id="UP000807504"/>
    </source>
</evidence>
<comment type="subcellular location">
    <subcellularLocation>
        <location evidence="2 15">Cytoplasm</location>
    </subcellularLocation>
    <subcellularLocation>
        <location evidence="1">Nucleus</location>
    </subcellularLocation>
</comment>
<dbReference type="GO" id="GO:0006273">
    <property type="term" value="P:lagging strand elongation"/>
    <property type="evidence" value="ECO:0007669"/>
    <property type="project" value="TreeGrafter"/>
</dbReference>
<dbReference type="FunFam" id="1.10.132.60:FF:000004">
    <property type="entry name" value="DNA polymerase"/>
    <property type="match status" value="1"/>
</dbReference>
<evidence type="ECO:0000256" key="6">
    <source>
        <dbReference type="ARBA" id="ARBA00022705"/>
    </source>
</evidence>
<keyword evidence="6 16" id="KW-0235">DNA replication</keyword>
<feature type="initiator methionine" description="Removed" evidence="15">
    <location>
        <position position="1"/>
    </location>
</feature>
<dbReference type="HAMAP" id="MF_03122">
    <property type="entry name" value="Ribosomal_eS1_euk"/>
    <property type="match status" value="1"/>
</dbReference>
<dbReference type="FunFam" id="3.30.70.2820:FF:000001">
    <property type="entry name" value="DNA polymerase"/>
    <property type="match status" value="1"/>
</dbReference>
<dbReference type="GO" id="GO:0008270">
    <property type="term" value="F:zinc ion binding"/>
    <property type="evidence" value="ECO:0007669"/>
    <property type="project" value="UniProtKB-KW"/>
</dbReference>
<dbReference type="SMART" id="SM00486">
    <property type="entry name" value="POLBc"/>
    <property type="match status" value="1"/>
</dbReference>
<dbReference type="Gene3D" id="3.30.70.2820">
    <property type="match status" value="1"/>
</dbReference>
<evidence type="ECO:0000256" key="15">
    <source>
        <dbReference type="HAMAP-Rule" id="MF_03122"/>
    </source>
</evidence>
<evidence type="ECO:0000256" key="10">
    <source>
        <dbReference type="ARBA" id="ARBA00022932"/>
    </source>
</evidence>
<evidence type="ECO:0000259" key="21">
    <source>
        <dbReference type="Pfam" id="PF08996"/>
    </source>
</evidence>
<dbReference type="EMBL" id="JABXBU010002228">
    <property type="protein sequence ID" value="KAF8769976.1"/>
    <property type="molecule type" value="Genomic_DNA"/>
</dbReference>
<dbReference type="InterPro" id="IPR006133">
    <property type="entry name" value="DNA-dir_DNA_pol_B_exonuc"/>
</dbReference>
<dbReference type="InterPro" id="IPR006172">
    <property type="entry name" value="DNA-dir_DNA_pol_B"/>
</dbReference>
<dbReference type="InterPro" id="IPR006134">
    <property type="entry name" value="DNA-dir_DNA_pol_B_multi_dom"/>
</dbReference>
<dbReference type="InterPro" id="IPR023211">
    <property type="entry name" value="DNA_pol_palm_dom_sf"/>
</dbReference>
<comment type="similarity">
    <text evidence="15 17">Belongs to the eukaryotic ribosomal protein eS1 family.</text>
</comment>
<keyword evidence="15" id="KW-0963">Cytoplasm</keyword>
<dbReference type="Pfam" id="PF00136">
    <property type="entry name" value="DNA_pol_B"/>
    <property type="match status" value="1"/>
</dbReference>
<dbReference type="InterPro" id="IPR045846">
    <property type="entry name" value="POLBc_alpha"/>
</dbReference>
<keyword evidence="14 15" id="KW-0687">Ribonucleoprotein</keyword>
<keyword evidence="12 16" id="KW-0238">DNA-binding</keyword>
<keyword evidence="9" id="KW-0862">Zinc</keyword>
<feature type="region of interest" description="Disordered" evidence="18">
    <location>
        <begin position="367"/>
        <end position="388"/>
    </location>
</feature>
<dbReference type="Gene3D" id="3.30.420.10">
    <property type="entry name" value="Ribonuclease H-like superfamily/Ribonuclease H"/>
    <property type="match status" value="1"/>
</dbReference>
<sequence>MAVGKNKGLIKGGKKGVKKKVVDPFTRKDWYDVKAPAMFSVRNVGKTLVNRTQGTKIASEGLKGRVFEISLADLQNDEIAFRKFRLIAEEVQGRNVLTNFHGMDLTTDKLRSMVKKWQTLIEANVDVKTTDGYLLRMFCIGFTKKWTTQVKKTCYAQHAQVKLIRKKMVETMVREVSSSDLKEVVNKLIPDSIGRDIEKACQGIYPLHDVMIRKVKVLKKPKFDIGKLMELHGEGTKSSSAAPAKVGEEGTKIDRPEGYEPPVLESVKREMDSQDADGATGRSRRVKHDKHGRLAAFERLKSLKGTKNKYEVVEEAPVYEEVSEKEFSRIVQQRQEDEWIVDDNGFGYADDGREIFDEEVGDDIYTEKTNKKTSKKSFEGPQKKNKSTDIKSMFKALPTKRKIEQDVKLEDDDILGSIMEDLHKETDINSFTPKPMVLRKKHKFNHQSPIQRSSPNPFEVSRQKTPLASSYVPKIDIPKSNSVHRKPLQPKVVDFDNHIEEITKSPVIEDVSQELMTKEKSEEINIGEIDSIGLDFDPSGDIFEEEMAAVEKPLSPEKAQENIPVITTSFQGSLSNEIDSAIADIHIDYDSLPLVKTADGKSVFRFFWLDCFEDPYKHPGVVYLFGKVYIEDLKRYLSCCVIVRDIPRRVFILPRETEYDTKTKTDIGRPVSMQDVYSEISGIMQKMKIAEFRSKKTTKKYAFSVTDIPDVCEYLEVQYSSQHPILPSNLRGSTFSHVLGTDSSSLEILLLEQKIKGPCWIDVHCPQPSSPPVSWCKVEAFTTKMSNLVCVNENLPIPPVVLMCLNLTTAVNSKTQQNEIVAVSCLLHQGFPLDKTAPSPQYQSHFCVLTKPSNGIFPYDFKEVLTRYKNTKVERVDSERSLLIYFLAKLQKMDPDVVVGHDILGFDLDILLHRMVVLKIPNWSRVGRLKRTGQPKLNIAQGGIAEKNATCGRLLCDIKISTKELLRCKSYDLEELSNQILSQKYSEITSELVHTLFISSRDLIKLLDHGMIRSELILRICCELNVLPLALQITNIAGCIMSHTLLGGRSERNEYLLLHAFHAKNFIYPPKYQGKKNQVSSEDGEQSELSNKKGRKKPAYEGGLVLEPKKGFYDKFILLMDFNSLYPSIIQEYNICFTTIPRVPVSQDEEEIEVSLPDSTLEPGVLPTEIRKLVESRRQVKQMMKGSDITKDRYAQYDIRQRALKLTANSMYGCLGFTHSRFYAKPLAALITRKGREILLKTKELVEKMGLDVIYGDTDSIMINTNQTELEDVMQLGNKVKAEINKLYRLLEIDIDGVYKPMLLLKKKKYAALSITTLPNGQVLTKEEIKGLDIVRRDWSQLAKDAGQYIIQEILSNKSKDEIVDNIHSHLITLGEDVTQGKKPLTDYIIYKQLTKNPEDYSNAKNLPHVLVALRINAKGAKKLKMGDTVAYIICLDGSELPATQRAYHPDELKTNEALKIDVLYYLTQQIHPVVSRLCAPIEGADAAMIAKLLGLDASKYQSVIRNVEDEEDKLMNPSSLFDDEERFKNCDKLVLKCPAAQCSQEIVIDSSFKKEPKSVECQLHSCPKCKVFLLPFAANLRNQLEKIMRNYISKYYKHTLVCDDVGCAYQTRKMPLIFTSGGPVCPACRNSNLHLEYSEAELYTQLAYFQSLFDYNKAVNNLSSEEKNYLRTGKEEKEFYDKMKISADKILHKSGYGIVNLSSLFEGLFQQDFSSL</sequence>
<dbReference type="GO" id="GO:1902975">
    <property type="term" value="P:mitotic DNA replication initiation"/>
    <property type="evidence" value="ECO:0007669"/>
    <property type="project" value="InterPro"/>
</dbReference>
<dbReference type="InterPro" id="IPR001593">
    <property type="entry name" value="Ribosomal_eS1"/>
</dbReference>
<feature type="region of interest" description="Disordered" evidence="18">
    <location>
        <begin position="234"/>
        <end position="291"/>
    </location>
</feature>
<dbReference type="Proteomes" id="UP000807504">
    <property type="component" value="Unassembled WGS sequence"/>
</dbReference>
<evidence type="ECO:0000256" key="4">
    <source>
        <dbReference type="ARBA" id="ARBA00022679"/>
    </source>
</evidence>
<dbReference type="GO" id="GO:0003887">
    <property type="term" value="F:DNA-directed DNA polymerase activity"/>
    <property type="evidence" value="ECO:0007669"/>
    <property type="project" value="UniProtKB-KW"/>
</dbReference>
<dbReference type="Gene3D" id="3.90.1600.10">
    <property type="entry name" value="Palm domain of DNA polymerase"/>
    <property type="match status" value="1"/>
</dbReference>
<reference evidence="23" key="1">
    <citation type="journal article" date="2020" name="bioRxiv">
        <title>Chromosome-level reference genome of the European wasp spider Argiope bruennichi: a resource for studies on range expansion and evolutionary adaptation.</title>
        <authorList>
            <person name="Sheffer M.M."/>
            <person name="Hoppe A."/>
            <person name="Krehenwinkel H."/>
            <person name="Uhl G."/>
            <person name="Kuss A.W."/>
            <person name="Jensen L."/>
            <person name="Jensen C."/>
            <person name="Gillespie R.G."/>
            <person name="Hoff K.J."/>
            <person name="Prost S."/>
        </authorList>
    </citation>
    <scope>NUCLEOTIDE SEQUENCE</scope>
</reference>
<comment type="catalytic activity">
    <reaction evidence="16">
        <text>DNA(n) + a 2'-deoxyribonucleoside 5'-triphosphate = DNA(n+1) + diphosphate</text>
        <dbReference type="Rhea" id="RHEA:22508"/>
        <dbReference type="Rhea" id="RHEA-COMP:17339"/>
        <dbReference type="Rhea" id="RHEA-COMP:17340"/>
        <dbReference type="ChEBI" id="CHEBI:33019"/>
        <dbReference type="ChEBI" id="CHEBI:61560"/>
        <dbReference type="ChEBI" id="CHEBI:173112"/>
        <dbReference type="EC" id="2.7.7.7"/>
    </reaction>
</comment>
<evidence type="ECO:0000256" key="11">
    <source>
        <dbReference type="ARBA" id="ARBA00022980"/>
    </source>
</evidence>
<comment type="similarity">
    <text evidence="3 16">Belongs to the DNA polymerase type-B family.</text>
</comment>
<dbReference type="SUPFAM" id="SSF90234">
    <property type="entry name" value="Zinc finger domain of DNA polymerase-alpha"/>
    <property type="match status" value="1"/>
</dbReference>
<dbReference type="Pfam" id="PF12254">
    <property type="entry name" value="DNA_pol_alpha_N"/>
    <property type="match status" value="1"/>
</dbReference>
<protein>
    <recommendedName>
        <fullName evidence="15">Small ribosomal subunit protein eS1</fullName>
    </recommendedName>
</protein>
<evidence type="ECO:0000256" key="5">
    <source>
        <dbReference type="ARBA" id="ARBA00022695"/>
    </source>
</evidence>
<dbReference type="GO" id="GO:0005658">
    <property type="term" value="C:alpha DNA polymerase:primase complex"/>
    <property type="evidence" value="ECO:0007669"/>
    <property type="project" value="TreeGrafter"/>
</dbReference>
<dbReference type="GO" id="GO:0006272">
    <property type="term" value="P:leading strand elongation"/>
    <property type="evidence" value="ECO:0007669"/>
    <property type="project" value="TreeGrafter"/>
</dbReference>
<dbReference type="PRINTS" id="PR00106">
    <property type="entry name" value="DNAPOLB"/>
</dbReference>
<evidence type="ECO:0000256" key="14">
    <source>
        <dbReference type="ARBA" id="ARBA00023274"/>
    </source>
</evidence>
<dbReference type="Pfam" id="PF01015">
    <property type="entry name" value="Ribosomal_S3Ae"/>
    <property type="match status" value="1"/>
</dbReference>
<evidence type="ECO:0000256" key="8">
    <source>
        <dbReference type="ARBA" id="ARBA00022771"/>
    </source>
</evidence>
<dbReference type="InterPro" id="IPR043502">
    <property type="entry name" value="DNA/RNA_pol_sf"/>
</dbReference>
<dbReference type="InterPro" id="IPR018281">
    <property type="entry name" value="Ribosomal_eS1_CS"/>
</dbReference>
<feature type="domain" description="DNA polymerase alpha catalytic subunit N-terminal" evidence="22">
    <location>
        <begin position="298"/>
        <end position="357"/>
    </location>
</feature>
<dbReference type="Gene3D" id="1.10.3200.20">
    <property type="entry name" value="DNA Polymerase alpha, zinc finger"/>
    <property type="match status" value="1"/>
</dbReference>
<dbReference type="CDD" id="cd05776">
    <property type="entry name" value="DNA_polB_alpha_exo"/>
    <property type="match status" value="1"/>
</dbReference>
<dbReference type="PROSITE" id="PS00116">
    <property type="entry name" value="DNA_POLYMERASE_B"/>
    <property type="match status" value="1"/>
</dbReference>
<dbReference type="NCBIfam" id="TIGR00592">
    <property type="entry name" value="pol2"/>
    <property type="match status" value="1"/>
</dbReference>
<feature type="compositionally biased region" description="Basic residues" evidence="18">
    <location>
        <begin position="282"/>
        <end position="291"/>
    </location>
</feature>
<dbReference type="InterPro" id="IPR036397">
    <property type="entry name" value="RNaseH_sf"/>
</dbReference>
<name>A0A8T0EAD5_ARGBR</name>
<accession>A0A8T0EAD5</accession>
<keyword evidence="11 15" id="KW-0689">Ribosomal protein</keyword>
<evidence type="ECO:0000256" key="18">
    <source>
        <dbReference type="SAM" id="MobiDB-lite"/>
    </source>
</evidence>
<proteinExistence type="inferred from homology"/>
<dbReference type="SUPFAM" id="SSF53098">
    <property type="entry name" value="Ribonuclease H-like"/>
    <property type="match status" value="1"/>
</dbReference>
<evidence type="ECO:0000256" key="1">
    <source>
        <dbReference type="ARBA" id="ARBA00004123"/>
    </source>
</evidence>
<dbReference type="PANTHER" id="PTHR45861">
    <property type="entry name" value="DNA POLYMERASE ALPHA CATALYTIC SUBUNIT"/>
    <property type="match status" value="1"/>
</dbReference>
<dbReference type="PROSITE" id="PS01191">
    <property type="entry name" value="RIBOSOMAL_S3AE"/>
    <property type="match status" value="1"/>
</dbReference>
<dbReference type="InterPro" id="IPR017964">
    <property type="entry name" value="DNA-dir_DNA_pol_B_CS"/>
</dbReference>
<keyword evidence="24" id="KW-1185">Reference proteome</keyword>
<keyword evidence="8" id="KW-0863">Zinc-finger</keyword>
<organism evidence="23 24">
    <name type="scientific">Argiope bruennichi</name>
    <name type="common">Wasp spider</name>
    <name type="synonym">Aranea bruennichi</name>
    <dbReference type="NCBI Taxonomy" id="94029"/>
    <lineage>
        <taxon>Eukaryota</taxon>
        <taxon>Metazoa</taxon>
        <taxon>Ecdysozoa</taxon>
        <taxon>Arthropoda</taxon>
        <taxon>Chelicerata</taxon>
        <taxon>Arachnida</taxon>
        <taxon>Araneae</taxon>
        <taxon>Araneomorphae</taxon>
        <taxon>Entelegynae</taxon>
        <taxon>Araneoidea</taxon>
        <taxon>Araneidae</taxon>
        <taxon>Argiope</taxon>
    </lineage>
</organism>
<evidence type="ECO:0000256" key="16">
    <source>
        <dbReference type="RuleBase" id="RU000442"/>
    </source>
</evidence>
<evidence type="ECO:0000256" key="12">
    <source>
        <dbReference type="ARBA" id="ARBA00023125"/>
    </source>
</evidence>
<dbReference type="FunFam" id="1.10.287.690:FF:000003">
    <property type="entry name" value="DNA polymerase"/>
    <property type="match status" value="1"/>
</dbReference>
<dbReference type="Gene3D" id="1.10.132.60">
    <property type="entry name" value="DNA polymerase family B, C-terminal domain"/>
    <property type="match status" value="1"/>
</dbReference>
<dbReference type="Pfam" id="PF08996">
    <property type="entry name" value="zf-DNA_Pol"/>
    <property type="match status" value="1"/>
</dbReference>
<comment type="subunit">
    <text evidence="15">Component of the small ribosomal subunit. Mature ribosomes consist of a small (40S) and a large (60S) subunit. The 40S subunit contains about 33 different proteins and 1 molecule of RNA (18S). The 60S subunit contains about 49 different proteins and 3 molecules of RNA (28S, 5.8S and 5S).</text>
</comment>
<evidence type="ECO:0000259" key="22">
    <source>
        <dbReference type="Pfam" id="PF12254"/>
    </source>
</evidence>
<dbReference type="GO" id="GO:0003697">
    <property type="term" value="F:single-stranded DNA binding"/>
    <property type="evidence" value="ECO:0007669"/>
    <property type="project" value="TreeGrafter"/>
</dbReference>
<keyword evidence="7" id="KW-0479">Metal-binding</keyword>
<evidence type="ECO:0000259" key="19">
    <source>
        <dbReference type="Pfam" id="PF00136"/>
    </source>
</evidence>
<feature type="region of interest" description="Disordered" evidence="18">
    <location>
        <begin position="1074"/>
        <end position="1096"/>
    </location>
</feature>
<evidence type="ECO:0000256" key="2">
    <source>
        <dbReference type="ARBA" id="ARBA00004496"/>
    </source>
</evidence>
<dbReference type="InterPro" id="IPR024647">
    <property type="entry name" value="DNA_pol_a_cat_su_N"/>
</dbReference>
<dbReference type="GO" id="GO:0033554">
    <property type="term" value="P:cellular response to stress"/>
    <property type="evidence" value="ECO:0007669"/>
    <property type="project" value="UniProtKB-ARBA"/>
</dbReference>
<evidence type="ECO:0000256" key="9">
    <source>
        <dbReference type="ARBA" id="ARBA00022833"/>
    </source>
</evidence>
<feature type="domain" description="Zinc finger DNA-directed DNA polymerase family B alpha" evidence="21">
    <location>
        <begin position="1522"/>
        <end position="1706"/>
    </location>
</feature>
<dbReference type="GO" id="GO:0022627">
    <property type="term" value="C:cytosolic small ribosomal subunit"/>
    <property type="evidence" value="ECO:0007669"/>
    <property type="project" value="UniProtKB-UniRule"/>
</dbReference>
<dbReference type="PANTHER" id="PTHR45861:SF1">
    <property type="entry name" value="DNA POLYMERASE ALPHA CATALYTIC SUBUNIT"/>
    <property type="match status" value="1"/>
</dbReference>
<evidence type="ECO:0000256" key="13">
    <source>
        <dbReference type="ARBA" id="ARBA00023242"/>
    </source>
</evidence>
<evidence type="ECO:0000259" key="20">
    <source>
        <dbReference type="Pfam" id="PF03104"/>
    </source>
</evidence>
<keyword evidence="5 16" id="KW-0548">Nucleotidyltransferase</keyword>